<dbReference type="Pfam" id="PF03435">
    <property type="entry name" value="Sacchrp_dh_NADP"/>
    <property type="match status" value="1"/>
</dbReference>
<evidence type="ECO:0000259" key="2">
    <source>
        <dbReference type="Pfam" id="PF03435"/>
    </source>
</evidence>
<comment type="caution">
    <text evidence="4">The sequence shown here is derived from an EMBL/GenBank/DDBJ whole genome shotgun (WGS) entry which is preliminary data.</text>
</comment>
<organism evidence="4 5">
    <name type="scientific">Mycobacterium kiyosense</name>
    <dbReference type="NCBI Taxonomy" id="2871094"/>
    <lineage>
        <taxon>Bacteria</taxon>
        <taxon>Bacillati</taxon>
        <taxon>Actinomycetota</taxon>
        <taxon>Actinomycetes</taxon>
        <taxon>Mycobacteriales</taxon>
        <taxon>Mycobacteriaceae</taxon>
        <taxon>Mycobacterium</taxon>
    </lineage>
</organism>
<evidence type="ECO:0000313" key="4">
    <source>
        <dbReference type="EMBL" id="GLD28782.1"/>
    </source>
</evidence>
<dbReference type="PANTHER" id="PTHR43781">
    <property type="entry name" value="SACCHAROPINE DEHYDROGENASE"/>
    <property type="match status" value="1"/>
</dbReference>
<dbReference type="GeneID" id="83627311"/>
<dbReference type="EMBL" id="BRXE01000001">
    <property type="protein sequence ID" value="GLB80978.1"/>
    <property type="molecule type" value="Genomic_DNA"/>
</dbReference>
<dbReference type="AlphaFoldDB" id="A0A9P3Q3D8"/>
<dbReference type="InterPro" id="IPR005097">
    <property type="entry name" value="Sacchrp_dh_NADP-bd"/>
</dbReference>
<reference evidence="4" key="1">
    <citation type="submission" date="2022-08" db="EMBL/GenBank/DDBJ databases">
        <title>Mycobacterium kiyosense sp. nov., scotochromogenic slow-glowing species isolated from respiratory specimens.</title>
        <authorList>
            <person name="Fukano H."/>
            <person name="Kazumi Y."/>
            <person name="Sakagami N."/>
            <person name="Ato M."/>
            <person name="Mitarai S."/>
            <person name="Hoshino Y."/>
        </authorList>
    </citation>
    <scope>NUCLEOTIDE SEQUENCE</scope>
    <source>
        <strain evidence="4">1413</strain>
        <strain evidence="3">SRL2020-028</strain>
    </source>
</reference>
<protein>
    <submittedName>
        <fullName evidence="4">Saccharopine dehydrogenase</fullName>
    </submittedName>
</protein>
<comment type="similarity">
    <text evidence="1">Belongs to the saccharopine dehydrogenase family. Enoyl reductase subfamily.</text>
</comment>
<evidence type="ECO:0000256" key="1">
    <source>
        <dbReference type="ARBA" id="ARBA00010591"/>
    </source>
</evidence>
<proteinExistence type="inferred from homology"/>
<dbReference type="InterPro" id="IPR036291">
    <property type="entry name" value="NAD(P)-bd_dom_sf"/>
</dbReference>
<sequence length="368" mass="37482">MARIVLLGATGYTGRLIAERLAKQTVETILAGRSPAALAALADELGGACATAVVRLDDPRTLRTLLRPGDVLLTTVGPFIKVGDVALDAAIACGAHYIDTTGEAPFVRQVFENPSAQKAAGALVTAMGFNYSPGNLAGALAMEQAAGSPGGPVDALEIGYFLTGPGRGELSRGTVASAAGVLTAPGFAWRGGRLVTERCGARTRAWPVSGRSVPSMTLGSSEAITLPQAYPKLDTVDVYQGGLGAATPVVAQVGRLAALPGARWFADTLSGLVKYAAPIGPDDTARARAGTYVVAVAYSRAGHVLSEVTLQGPDVYDVTADLTAWAAERAAAGEVRGHGPLGPVQAFGLDELREGHQAAGMVVKGAQG</sequence>
<dbReference type="Gene3D" id="3.40.50.720">
    <property type="entry name" value="NAD(P)-binding Rossmann-like Domain"/>
    <property type="match status" value="1"/>
</dbReference>
<dbReference type="Proteomes" id="UP001165663">
    <property type="component" value="Unassembled WGS sequence"/>
</dbReference>
<accession>A0A9P3Q3D8</accession>
<gene>
    <name evidence="4" type="ORF">Mkiyose1413_06650</name>
    <name evidence="3" type="ORF">SRL2020028_02340</name>
</gene>
<dbReference type="PANTHER" id="PTHR43781:SF1">
    <property type="entry name" value="SACCHAROPINE DEHYDROGENASE"/>
    <property type="match status" value="1"/>
</dbReference>
<dbReference type="SUPFAM" id="SSF51735">
    <property type="entry name" value="NAD(P)-binding Rossmann-fold domains"/>
    <property type="match status" value="1"/>
</dbReference>
<feature type="domain" description="Saccharopine dehydrogenase NADP binding" evidence="2">
    <location>
        <begin position="4"/>
        <end position="102"/>
    </location>
</feature>
<evidence type="ECO:0000313" key="3">
    <source>
        <dbReference type="EMBL" id="GLB80978.1"/>
    </source>
</evidence>
<dbReference type="Proteomes" id="UP001064782">
    <property type="component" value="Unassembled WGS sequence"/>
</dbReference>
<name>A0A9P3Q3D8_9MYCO</name>
<dbReference type="EMBL" id="BRZI01000002">
    <property type="protein sequence ID" value="GLD28782.1"/>
    <property type="molecule type" value="Genomic_DNA"/>
</dbReference>
<evidence type="ECO:0000313" key="5">
    <source>
        <dbReference type="Proteomes" id="UP001064782"/>
    </source>
</evidence>
<keyword evidence="5" id="KW-1185">Reference proteome</keyword>
<dbReference type="RefSeq" id="WP_236977147.1">
    <property type="nucleotide sequence ID" value="NZ_BRXE01000001.1"/>
</dbReference>